<dbReference type="Gene3D" id="3.40.50.300">
    <property type="entry name" value="P-loop containing nucleotide triphosphate hydrolases"/>
    <property type="match status" value="1"/>
</dbReference>
<dbReference type="InterPro" id="IPR027417">
    <property type="entry name" value="P-loop_NTPase"/>
</dbReference>
<dbReference type="Proteomes" id="UP001221558">
    <property type="component" value="Chromosome"/>
</dbReference>
<dbReference type="InterPro" id="IPR007560">
    <property type="entry name" value="Restrct_endonuc_IV_Mrr"/>
</dbReference>
<organism evidence="3 4">
    <name type="scientific">Sphingobacterium oryzagri</name>
    <dbReference type="NCBI Taxonomy" id="3025669"/>
    <lineage>
        <taxon>Bacteria</taxon>
        <taxon>Pseudomonadati</taxon>
        <taxon>Bacteroidota</taxon>
        <taxon>Sphingobacteriia</taxon>
        <taxon>Sphingobacteriales</taxon>
        <taxon>Sphingobacteriaceae</taxon>
        <taxon>Sphingobacterium</taxon>
    </lineage>
</organism>
<keyword evidence="3" id="KW-0378">Hydrolase</keyword>
<dbReference type="GO" id="GO:0016787">
    <property type="term" value="F:hydrolase activity"/>
    <property type="evidence" value="ECO:0007669"/>
    <property type="project" value="UniProtKB-KW"/>
</dbReference>
<keyword evidence="4" id="KW-1185">Reference proteome</keyword>
<dbReference type="Pfam" id="PF04471">
    <property type="entry name" value="Mrr_cat"/>
    <property type="match status" value="1"/>
</dbReference>
<sequence length="777" mass="91383">MEVLNDKEFEELAKDLLDAKLGTDLEIFKVGKDGGIDLRNSKNTENKYIVQVKHYVGSKFSNLISSLQEEKKKLQAILPKPKHYIVFTSLPLSPAETSNIKLLLEPFITSTDHIYGRKRVENLLSKNKDVERKYFKLWLTSTNVLKTVLHNAVFNNSEFYTEKIIQRVKHYVYTQNIDAAMKKLAENKFLIISGEPGVGKTTLAYMLVYQLLGDGFKLIYSDRSIKDAEQLLSNNPQEKQVVLIDDVLGSNLLELYQPVNTESKIVGFIEKFSLSKNKYLIFTSRTTLLNQANHQYEGLRRSGASVVSNYELKISDYTLFEKAKILYNHLYHGEISEIYAESFYSNRNYLKIIKHKNYYPRLIEFITTEQKFKISGYLNVENFIFDSLTNPDEIWRFAFENQLSRPEQLLLETVFSFGDGSFNIDFIEEAFENRYQYEIEKGNTQRELNGFHNALKKLLDGFLKMEINPKSTEKLIQFINPSLADFLIKYIEKNQNEKYNIWASAVYIEQLKSTFAVLFSVDISIPSRRVKKYFSTFYDNMDTLDTIEENSSVAFKTIDFLFEFFKSVFPTNTSIVNRLLCRLIAERGKLDAWRLSSLLIDINLESIEEPINIVKDNWDEFFALIMDNIRYSGDFERLQELFREYDKDFGHYLEESNLRYDFHHTVTNLFEVQISEHDFYSEVDPADFDYYDDSTVERKLTEKIDQMYSDYISYANLDDYWDLLEPDYNINVSDIIYEYKSNLSADDYVYDGKEYLERSKESSKEDVEEKIHRLFRR</sequence>
<protein>
    <submittedName>
        <fullName evidence="3">Restriction endonuclease</fullName>
        <ecNumber evidence="3">3.1.21.-</ecNumber>
    </submittedName>
</protein>
<dbReference type="InterPro" id="IPR011856">
    <property type="entry name" value="tRNA_endonuc-like_dom_sf"/>
</dbReference>
<keyword evidence="3" id="KW-0540">Nuclease</keyword>
<feature type="domain" description="Novel STAND NTPase 3" evidence="2">
    <location>
        <begin position="171"/>
        <end position="332"/>
    </location>
</feature>
<feature type="domain" description="Restriction endonuclease type IV Mrr" evidence="1">
    <location>
        <begin position="4"/>
        <end position="58"/>
    </location>
</feature>
<proteinExistence type="predicted"/>
<dbReference type="SUPFAM" id="SSF52540">
    <property type="entry name" value="P-loop containing nucleoside triphosphate hydrolases"/>
    <property type="match status" value="2"/>
</dbReference>
<dbReference type="Gene3D" id="3.40.1350.10">
    <property type="match status" value="1"/>
</dbReference>
<keyword evidence="3" id="KW-0255">Endonuclease</keyword>
<dbReference type="RefSeq" id="WP_274267927.1">
    <property type="nucleotide sequence ID" value="NZ_CP117880.1"/>
</dbReference>
<evidence type="ECO:0000259" key="2">
    <source>
        <dbReference type="Pfam" id="PF20720"/>
    </source>
</evidence>
<gene>
    <name evidence="3" type="ORF">PQ465_02175</name>
</gene>
<reference evidence="3 4" key="1">
    <citation type="submission" date="2023-02" db="EMBL/GenBank/DDBJ databases">
        <title>Genome sequence of Sphingobacterium sp. KACC 22765.</title>
        <authorList>
            <person name="Kim S."/>
            <person name="Heo J."/>
            <person name="Kwon S.-W."/>
        </authorList>
    </citation>
    <scope>NUCLEOTIDE SEQUENCE [LARGE SCALE GENOMIC DNA]</scope>
    <source>
        <strain evidence="3 4">KACC 22765</strain>
    </source>
</reference>
<evidence type="ECO:0000313" key="4">
    <source>
        <dbReference type="Proteomes" id="UP001221558"/>
    </source>
</evidence>
<dbReference type="Pfam" id="PF20720">
    <property type="entry name" value="nSTAND3"/>
    <property type="match status" value="1"/>
</dbReference>
<evidence type="ECO:0000259" key="1">
    <source>
        <dbReference type="Pfam" id="PF04471"/>
    </source>
</evidence>
<evidence type="ECO:0000313" key="3">
    <source>
        <dbReference type="EMBL" id="WDF69200.1"/>
    </source>
</evidence>
<dbReference type="EMBL" id="CP117880">
    <property type="protein sequence ID" value="WDF69200.1"/>
    <property type="molecule type" value="Genomic_DNA"/>
</dbReference>
<dbReference type="EC" id="3.1.21.-" evidence="3"/>
<dbReference type="GO" id="GO:0004519">
    <property type="term" value="F:endonuclease activity"/>
    <property type="evidence" value="ECO:0007669"/>
    <property type="project" value="UniProtKB-KW"/>
</dbReference>
<dbReference type="InterPro" id="IPR049050">
    <property type="entry name" value="nSTAND3"/>
</dbReference>
<name>A0ABY7WI71_9SPHI</name>
<accession>A0ABY7WI71</accession>